<reference evidence="1" key="1">
    <citation type="journal article" date="2020" name="Stud. Mycol.">
        <title>101 Dothideomycetes genomes: a test case for predicting lifestyles and emergence of pathogens.</title>
        <authorList>
            <person name="Haridas S."/>
            <person name="Albert R."/>
            <person name="Binder M."/>
            <person name="Bloem J."/>
            <person name="Labutti K."/>
            <person name="Salamov A."/>
            <person name="Andreopoulos B."/>
            <person name="Baker S."/>
            <person name="Barry K."/>
            <person name="Bills G."/>
            <person name="Bluhm B."/>
            <person name="Cannon C."/>
            <person name="Castanera R."/>
            <person name="Culley D."/>
            <person name="Daum C."/>
            <person name="Ezra D."/>
            <person name="Gonzalez J."/>
            <person name="Henrissat B."/>
            <person name="Kuo A."/>
            <person name="Liang C."/>
            <person name="Lipzen A."/>
            <person name="Lutzoni F."/>
            <person name="Magnuson J."/>
            <person name="Mondo S."/>
            <person name="Nolan M."/>
            <person name="Ohm R."/>
            <person name="Pangilinan J."/>
            <person name="Park H.-J."/>
            <person name="Ramirez L."/>
            <person name="Alfaro M."/>
            <person name="Sun H."/>
            <person name="Tritt A."/>
            <person name="Yoshinaga Y."/>
            <person name="Zwiers L.-H."/>
            <person name="Turgeon B."/>
            <person name="Goodwin S."/>
            <person name="Spatafora J."/>
            <person name="Crous P."/>
            <person name="Grigoriev I."/>
        </authorList>
    </citation>
    <scope>NUCLEOTIDE SEQUENCE</scope>
    <source>
        <strain evidence="1">CBS 269.34</strain>
    </source>
</reference>
<evidence type="ECO:0000313" key="2">
    <source>
        <dbReference type="Proteomes" id="UP000799750"/>
    </source>
</evidence>
<protein>
    <recommendedName>
        <fullName evidence="3">F-box domain-containing protein</fullName>
    </recommendedName>
</protein>
<gene>
    <name evidence="1" type="ORF">BU16DRAFT_592475</name>
</gene>
<dbReference type="OrthoDB" id="3799620at2759"/>
<evidence type="ECO:0008006" key="3">
    <source>
        <dbReference type="Google" id="ProtNLM"/>
    </source>
</evidence>
<dbReference type="AlphaFoldDB" id="A0A6A6QL27"/>
<name>A0A6A6QL27_9PEZI</name>
<dbReference type="Proteomes" id="UP000799750">
    <property type="component" value="Unassembled WGS sequence"/>
</dbReference>
<dbReference type="PANTHER" id="PTHR38790">
    <property type="entry name" value="2EXR DOMAIN-CONTAINING PROTEIN-RELATED"/>
    <property type="match status" value="1"/>
</dbReference>
<accession>A0A6A6QL27</accession>
<evidence type="ECO:0000313" key="1">
    <source>
        <dbReference type="EMBL" id="KAF2492700.1"/>
    </source>
</evidence>
<sequence>MNPNGQPSLLSLPRELRDIIYDLVLPTEEKPQAVSIPGDDGGLSGVYYGKAVGEDPTWTLSNAAILAILRRYSFHAMNSYFPTADPATPNTKKSKSDENPKLEIKLTPNRSIADHFPPLCNVSKQLREETTYSILRGRTLVLKSGRDIAALTGYFDSVTDSAAFAAIRHIHLGGNNIVYRWLDRGFTDGPGASNPDFAFLARCPQLESVTLDLRTCVYEHLVEMNADDWLVTRGPDKAIEKLDLKGLFECRSLKEVRVLYKCRKFEQWQERPEYHTPRVNWDKYVPSDLMEWMQKGFAERGLQVEVTAEAWDEYGPGGCRCGVTAV</sequence>
<dbReference type="EMBL" id="MU004193">
    <property type="protein sequence ID" value="KAF2492700.1"/>
    <property type="molecule type" value="Genomic_DNA"/>
</dbReference>
<organism evidence="1 2">
    <name type="scientific">Lophium mytilinum</name>
    <dbReference type="NCBI Taxonomy" id="390894"/>
    <lineage>
        <taxon>Eukaryota</taxon>
        <taxon>Fungi</taxon>
        <taxon>Dikarya</taxon>
        <taxon>Ascomycota</taxon>
        <taxon>Pezizomycotina</taxon>
        <taxon>Dothideomycetes</taxon>
        <taxon>Pleosporomycetidae</taxon>
        <taxon>Mytilinidiales</taxon>
        <taxon>Mytilinidiaceae</taxon>
        <taxon>Lophium</taxon>
    </lineage>
</organism>
<keyword evidence="2" id="KW-1185">Reference proteome</keyword>
<proteinExistence type="predicted"/>